<evidence type="ECO:0000313" key="2">
    <source>
        <dbReference type="EMBL" id="KAK0632158.1"/>
    </source>
</evidence>
<keyword evidence="3" id="KW-1185">Reference proteome</keyword>
<dbReference type="EMBL" id="JAULSU010000001">
    <property type="protein sequence ID" value="KAK0632158.1"/>
    <property type="molecule type" value="Genomic_DNA"/>
</dbReference>
<sequence>MRSEVLPATRDDWTEPPRCIIFSFDSLYGFAWQPRPPVDSQWHAQLGDCKNRRVAESASVDLRSRQSAFVDSSVRPPAHTSTGAVLAPLNRRCSFTAQFPVLESHTPEACINQACNSPLSHYPPTSCLTASSGRPRREKPSTEHDSNSLHSTCRSMGQFTAWSTAAFTGSTPSTRLISSPSSKTCRCLTNKPPLCFVSMELRAKESSKATNGA</sequence>
<dbReference type="Proteomes" id="UP001175000">
    <property type="component" value="Unassembled WGS sequence"/>
</dbReference>
<feature type="compositionally biased region" description="Basic and acidic residues" evidence="1">
    <location>
        <begin position="138"/>
        <end position="147"/>
    </location>
</feature>
<accession>A0AA39XDW2</accession>
<proteinExistence type="predicted"/>
<feature type="region of interest" description="Disordered" evidence="1">
    <location>
        <begin position="126"/>
        <end position="150"/>
    </location>
</feature>
<evidence type="ECO:0000256" key="1">
    <source>
        <dbReference type="SAM" id="MobiDB-lite"/>
    </source>
</evidence>
<comment type="caution">
    <text evidence="2">The sequence shown here is derived from an EMBL/GenBank/DDBJ whole genome shotgun (WGS) entry which is preliminary data.</text>
</comment>
<gene>
    <name evidence="2" type="ORF">B0T14DRAFT_22888</name>
</gene>
<evidence type="ECO:0000313" key="3">
    <source>
        <dbReference type="Proteomes" id="UP001175000"/>
    </source>
</evidence>
<protein>
    <submittedName>
        <fullName evidence="2">Uncharacterized protein</fullName>
    </submittedName>
</protein>
<dbReference type="AlphaFoldDB" id="A0AA39XDW2"/>
<name>A0AA39XDW2_9PEZI</name>
<reference evidence="2" key="1">
    <citation type="submission" date="2023-06" db="EMBL/GenBank/DDBJ databases">
        <title>Genome-scale phylogeny and comparative genomics of the fungal order Sordariales.</title>
        <authorList>
            <consortium name="Lawrence Berkeley National Laboratory"/>
            <person name="Hensen N."/>
            <person name="Bonometti L."/>
            <person name="Westerberg I."/>
            <person name="Brannstrom I.O."/>
            <person name="Guillou S."/>
            <person name="Cros-Aarteil S."/>
            <person name="Calhoun S."/>
            <person name="Haridas S."/>
            <person name="Kuo A."/>
            <person name="Mondo S."/>
            <person name="Pangilinan J."/>
            <person name="Riley R."/>
            <person name="Labutti K."/>
            <person name="Andreopoulos B."/>
            <person name="Lipzen A."/>
            <person name="Chen C."/>
            <person name="Yanf M."/>
            <person name="Daum C."/>
            <person name="Ng V."/>
            <person name="Clum A."/>
            <person name="Steindorff A."/>
            <person name="Ohm R."/>
            <person name="Martin F."/>
            <person name="Silar P."/>
            <person name="Natvig D."/>
            <person name="Lalanne C."/>
            <person name="Gautier V."/>
            <person name="Ament-Velasquez S.L."/>
            <person name="Kruys A."/>
            <person name="Hutchinson M.I."/>
            <person name="Powell A.J."/>
            <person name="Barry K."/>
            <person name="Miller A.N."/>
            <person name="Grigoriev I.V."/>
            <person name="Debuchy R."/>
            <person name="Gladieux P."/>
            <person name="Thoren M.H."/>
            <person name="Johannesson H."/>
        </authorList>
    </citation>
    <scope>NUCLEOTIDE SEQUENCE</scope>
    <source>
        <strain evidence="2">CBS 606.72</strain>
    </source>
</reference>
<organism evidence="2 3">
    <name type="scientific">Immersiella caudata</name>
    <dbReference type="NCBI Taxonomy" id="314043"/>
    <lineage>
        <taxon>Eukaryota</taxon>
        <taxon>Fungi</taxon>
        <taxon>Dikarya</taxon>
        <taxon>Ascomycota</taxon>
        <taxon>Pezizomycotina</taxon>
        <taxon>Sordariomycetes</taxon>
        <taxon>Sordariomycetidae</taxon>
        <taxon>Sordariales</taxon>
        <taxon>Lasiosphaeriaceae</taxon>
        <taxon>Immersiella</taxon>
    </lineage>
</organism>